<proteinExistence type="predicted"/>
<dbReference type="EMBL" id="BSXG01000007">
    <property type="protein sequence ID" value="GME23490.1"/>
    <property type="molecule type" value="Genomic_DNA"/>
</dbReference>
<gene>
    <name evidence="1" type="primary">g6284</name>
    <name evidence="1" type="ORF">NpPPO83_00006284</name>
</gene>
<evidence type="ECO:0000313" key="2">
    <source>
        <dbReference type="Proteomes" id="UP001165186"/>
    </source>
</evidence>
<comment type="caution">
    <text evidence="1">The sequence shown here is derived from an EMBL/GenBank/DDBJ whole genome shotgun (WGS) entry which is preliminary data.</text>
</comment>
<keyword evidence="2" id="KW-1185">Reference proteome</keyword>
<name>A0ACB5RSI2_9PEZI</name>
<evidence type="ECO:0000313" key="1">
    <source>
        <dbReference type="EMBL" id="GME23490.1"/>
    </source>
</evidence>
<reference evidence="1" key="1">
    <citation type="submission" date="2024-09" db="EMBL/GenBank/DDBJ databases">
        <title>Draft Genome Sequences of Neofusicoccum parvum.</title>
        <authorList>
            <person name="Ashida A."/>
            <person name="Camagna M."/>
            <person name="Tanaka A."/>
            <person name="Takemoto D."/>
        </authorList>
    </citation>
    <scope>NUCLEOTIDE SEQUENCE</scope>
    <source>
        <strain evidence="1">PPO83</strain>
    </source>
</reference>
<protein>
    <submittedName>
        <fullName evidence="1">Uncharacterized protein K452DRAFT_35730</fullName>
    </submittedName>
</protein>
<organism evidence="1 2">
    <name type="scientific">Neofusicoccum parvum</name>
    <dbReference type="NCBI Taxonomy" id="310453"/>
    <lineage>
        <taxon>Eukaryota</taxon>
        <taxon>Fungi</taxon>
        <taxon>Dikarya</taxon>
        <taxon>Ascomycota</taxon>
        <taxon>Pezizomycotina</taxon>
        <taxon>Dothideomycetes</taxon>
        <taxon>Dothideomycetes incertae sedis</taxon>
        <taxon>Botryosphaeriales</taxon>
        <taxon>Botryosphaeriaceae</taxon>
        <taxon>Neofusicoccum</taxon>
    </lineage>
</organism>
<dbReference type="Proteomes" id="UP001165186">
    <property type="component" value="Unassembled WGS sequence"/>
</dbReference>
<sequence length="286" mass="30203">MVDITPQSLEQSSAVQPTNFPPPLSSSSLEASRLMLGDVAKGYVASTLREIRGLLPLVQEGILEEVTTLLTNAPDSPAAHLSIHLQAHAASQILYGIPIRPSALPSLHASQITALEAFNSTAASPTPWPAFIKIDPGYRRAGLAPTSPRPSAPRPSLSVALAAAALLDRSADGARVRLELHAGNFVANDLQQLGTGCVGAGDLAEVCSVYPERGEAVVNAGAIALGREAGPIAGYGRVVGGVGEWVVGRVWLHVQHACIAAAAHHYYFVVDNEDVVREVWWPWKGW</sequence>
<accession>A0ACB5RSI2</accession>